<dbReference type="Pfam" id="PF04352">
    <property type="entry name" value="ProQ"/>
    <property type="match status" value="1"/>
</dbReference>
<dbReference type="GO" id="GO:0033592">
    <property type="term" value="F:RNA strand annealing activity"/>
    <property type="evidence" value="ECO:0007669"/>
    <property type="project" value="UniProtKB-UniRule"/>
</dbReference>
<feature type="region of interest" description="Disordered" evidence="5">
    <location>
        <begin position="106"/>
        <end position="166"/>
    </location>
</feature>
<dbReference type="Proteomes" id="UP000660708">
    <property type="component" value="Unassembled WGS sequence"/>
</dbReference>
<evidence type="ECO:0000256" key="3">
    <source>
        <dbReference type="ARBA" id="ARBA00023186"/>
    </source>
</evidence>
<dbReference type="InterPro" id="IPR023529">
    <property type="entry name" value="ProQ"/>
</dbReference>
<dbReference type="InterPro" id="IPR036442">
    <property type="entry name" value="ProQ/FinO_sf"/>
</dbReference>
<name>A0A8I0MVI3_9GAMM</name>
<comment type="function">
    <text evidence="4">RNA chaperone with significant RNA binding, RNA strand exchange and RNA duplexing activities.</text>
</comment>
<dbReference type="PANTHER" id="PTHR38106:SF1">
    <property type="entry name" value="RNA CHAPERONE PROQ"/>
    <property type="match status" value="1"/>
</dbReference>
<dbReference type="SUPFAM" id="SSF48657">
    <property type="entry name" value="FinO-like"/>
    <property type="match status" value="1"/>
</dbReference>
<reference evidence="7 8" key="1">
    <citation type="submission" date="2015-06" db="EMBL/GenBank/DDBJ databases">
        <title>Genome sequence of Pseudoalteromonas peptidolytica.</title>
        <authorList>
            <person name="Xie B.-B."/>
            <person name="Rong J.-C."/>
            <person name="Qin Q.-L."/>
            <person name="Zhang Y.-Z."/>
        </authorList>
    </citation>
    <scope>NUCLEOTIDE SEQUENCE [LARGE SCALE GENOMIC DNA]</scope>
    <source>
        <strain evidence="7 8">F12-50-A1</strain>
    </source>
</reference>
<evidence type="ECO:0000256" key="5">
    <source>
        <dbReference type="SAM" id="MobiDB-lite"/>
    </source>
</evidence>
<dbReference type="SMART" id="SM00945">
    <property type="entry name" value="ProQ"/>
    <property type="match status" value="1"/>
</dbReference>
<dbReference type="InterPro" id="IPR016103">
    <property type="entry name" value="ProQ/FinO"/>
</dbReference>
<keyword evidence="3 4" id="KW-0143">Chaperone</keyword>
<accession>A0A8I0MVI3</accession>
<proteinExistence type="inferred from homology"/>
<protein>
    <recommendedName>
        <fullName evidence="4">RNA chaperone ProQ</fullName>
    </recommendedName>
</protein>
<feature type="domain" description="ProQ/FinO" evidence="6">
    <location>
        <begin position="5"/>
        <end position="119"/>
    </location>
</feature>
<dbReference type="AlphaFoldDB" id="A0A8I0MVI3"/>
<evidence type="ECO:0000313" key="8">
    <source>
        <dbReference type="Proteomes" id="UP000660708"/>
    </source>
</evidence>
<evidence type="ECO:0000256" key="2">
    <source>
        <dbReference type="ARBA" id="ARBA00022884"/>
    </source>
</evidence>
<comment type="caution">
    <text evidence="7">The sequence shown here is derived from an EMBL/GenBank/DDBJ whole genome shotgun (WGS) entry which is preliminary data.</text>
</comment>
<evidence type="ECO:0000256" key="1">
    <source>
        <dbReference type="ARBA" id="ARBA00022490"/>
    </source>
</evidence>
<dbReference type="GO" id="GO:0005829">
    <property type="term" value="C:cytosol"/>
    <property type="evidence" value="ECO:0007669"/>
    <property type="project" value="TreeGrafter"/>
</dbReference>
<evidence type="ECO:0000259" key="6">
    <source>
        <dbReference type="SMART" id="SM00945"/>
    </source>
</evidence>
<organism evidence="7 8">
    <name type="scientific">Pseudoalteromonas peptidolytica F12-50-A1</name>
    <dbReference type="NCBI Taxonomy" id="1315280"/>
    <lineage>
        <taxon>Bacteria</taxon>
        <taxon>Pseudomonadati</taxon>
        <taxon>Pseudomonadota</taxon>
        <taxon>Gammaproteobacteria</taxon>
        <taxon>Alteromonadales</taxon>
        <taxon>Pseudoalteromonadaceae</taxon>
        <taxon>Pseudoalteromonas</taxon>
    </lineage>
</organism>
<dbReference type="PANTHER" id="PTHR38106">
    <property type="entry name" value="RNA CHAPERONE PROQ"/>
    <property type="match status" value="1"/>
</dbReference>
<keyword evidence="1 4" id="KW-0963">Cytoplasm</keyword>
<comment type="similarity">
    <text evidence="4">Belongs to the ProQ family.</text>
</comment>
<dbReference type="NCBIfam" id="NF003434">
    <property type="entry name" value="PRK04950.1"/>
    <property type="match status" value="1"/>
</dbReference>
<dbReference type="EMBL" id="AQHF01000020">
    <property type="protein sequence ID" value="MBE0346253.1"/>
    <property type="molecule type" value="Genomic_DNA"/>
</dbReference>
<dbReference type="Pfam" id="PF17516">
    <property type="entry name" value="ProQ_C"/>
    <property type="match status" value="1"/>
</dbReference>
<gene>
    <name evidence="4 7" type="primary">proQ</name>
    <name evidence="7" type="ORF">PPEP_a1321</name>
</gene>
<keyword evidence="2 4" id="KW-0694">RNA-binding</keyword>
<comment type="subcellular location">
    <subcellularLocation>
        <location evidence="4">Cytoplasm</location>
    </subcellularLocation>
</comment>
<dbReference type="GO" id="GO:0034057">
    <property type="term" value="F:RNA strand-exchange activity"/>
    <property type="evidence" value="ECO:0007669"/>
    <property type="project" value="UniProtKB-UniRule"/>
</dbReference>
<dbReference type="Gene3D" id="1.10.1710.10">
    <property type="entry name" value="ProQ/FinO domain"/>
    <property type="match status" value="1"/>
</dbReference>
<dbReference type="RefSeq" id="WP_128731327.1">
    <property type="nucleotide sequence ID" value="NZ_AQHF01000020.1"/>
</dbReference>
<dbReference type="HAMAP" id="MF_00749">
    <property type="entry name" value="ProQ"/>
    <property type="match status" value="1"/>
</dbReference>
<evidence type="ECO:0000256" key="4">
    <source>
        <dbReference type="HAMAP-Rule" id="MF_00749"/>
    </source>
</evidence>
<keyword evidence="8" id="KW-1185">Reference proteome</keyword>
<dbReference type="GO" id="GO:0010608">
    <property type="term" value="P:post-transcriptional regulation of gene expression"/>
    <property type="evidence" value="ECO:0007669"/>
    <property type="project" value="InterPro"/>
</dbReference>
<dbReference type="InterPro" id="IPR035236">
    <property type="entry name" value="ProQ_C"/>
</dbReference>
<evidence type="ECO:0000313" key="7">
    <source>
        <dbReference type="EMBL" id="MBE0346253.1"/>
    </source>
</evidence>
<sequence>METTNKLKDINEVLDFLFSEFPKCFKQKEGIKPLKVGIFKDIAERIEGSDKVSKTQVRQALRKYTSNWRYLEAVTKNEFRIDLDGNQAEKVEQEHVEHAEKALAESRAKMAKRKKPQRPNNRDGETKSYKKKPHGRDRQDQKRPKMNNKPAEVKPKRSGKVEPLPAEQVKVNNKVKVKLGQALVNATITEVKNDEVHVELVTGMQVKTKADSLFIQ</sequence>